<sequence length="417" mass="48385">MRRMHFLSSVTFQKQNIPLLSKDRAELGRFIMSRCRKNLGNEFIAYENEMQYTTREDDIMFQSQFEHKMISRGLNYPEFDFTKDHLDRICIGLHLGYSEEQLMKELSISQAQWKKSIDLLYGEGLAKKVEGRYVPTFPVISHEAGQQFYQLSIAIGNDIVSLINHNANRIQQETFKIPALHHFEFADLSLFIISDVLLDFVQIDYVEQLFLKSDRPSRNGKNYYYGLLEKHADQQLEPFGIYGNHCVPIGSAYYCAYGNNRYNQPLLPLFSKEQVCTLFGPALSENKAAVPTIIDHIIQSSSGNGSIDSEIRKGLEQLHLWKNGKLMIPVLNNEEYQALHRIANLITADLIRLFEDYRSILVQAYHASPFAEETSFEEYFIWYYHFLYTYVTNQLIELNVIQLPSSNGLAHFILLEP</sequence>
<protein>
    <submittedName>
        <fullName evidence="1">Uncharacterized protein</fullName>
    </submittedName>
</protein>
<dbReference type="AlphaFoldDB" id="A0A383REH5"/>
<gene>
    <name evidence="1" type="ORF">PBLR_13161</name>
</gene>
<name>A0A383REH5_PAEAL</name>
<reference evidence="2" key="1">
    <citation type="submission" date="2018-08" db="EMBL/GenBank/DDBJ databases">
        <authorList>
            <person name="Chevrot R."/>
        </authorList>
    </citation>
    <scope>NUCLEOTIDE SEQUENCE [LARGE SCALE GENOMIC DNA]</scope>
</reference>
<dbReference type="EMBL" id="LS992241">
    <property type="protein sequence ID" value="SYX84739.1"/>
    <property type="molecule type" value="Genomic_DNA"/>
</dbReference>
<accession>A0A383REH5</accession>
<evidence type="ECO:0000313" key="2">
    <source>
        <dbReference type="Proteomes" id="UP000304148"/>
    </source>
</evidence>
<proteinExistence type="predicted"/>
<evidence type="ECO:0000313" key="1">
    <source>
        <dbReference type="EMBL" id="SYX84739.1"/>
    </source>
</evidence>
<dbReference type="Proteomes" id="UP000304148">
    <property type="component" value="Chromosome"/>
</dbReference>
<organism evidence="1 2">
    <name type="scientific">Paenibacillus alvei</name>
    <name type="common">Bacillus alvei</name>
    <dbReference type="NCBI Taxonomy" id="44250"/>
    <lineage>
        <taxon>Bacteria</taxon>
        <taxon>Bacillati</taxon>
        <taxon>Bacillota</taxon>
        <taxon>Bacilli</taxon>
        <taxon>Bacillales</taxon>
        <taxon>Paenibacillaceae</taxon>
        <taxon>Paenibacillus</taxon>
    </lineage>
</organism>